<dbReference type="RefSeq" id="WP_273669017.1">
    <property type="nucleotide sequence ID" value="NZ_JAQQXR010000001.1"/>
</dbReference>
<organism evidence="1 2">
    <name type="scientific">Janthinobacterium fluminis</name>
    <dbReference type="NCBI Taxonomy" id="2987524"/>
    <lineage>
        <taxon>Bacteria</taxon>
        <taxon>Pseudomonadati</taxon>
        <taxon>Pseudomonadota</taxon>
        <taxon>Betaproteobacteria</taxon>
        <taxon>Burkholderiales</taxon>
        <taxon>Oxalobacteraceae</taxon>
        <taxon>Janthinobacterium</taxon>
    </lineage>
</organism>
<sequence>MITELYQQRVNEEGHHIVNQGISVQSTFNTMCAIEYLKSRNVAPQVIERVLLHPELRRKTQH</sequence>
<name>A0ABT5JVE5_9BURK</name>
<evidence type="ECO:0000313" key="2">
    <source>
        <dbReference type="Proteomes" id="UP001221208"/>
    </source>
</evidence>
<evidence type="ECO:0000313" key="1">
    <source>
        <dbReference type="EMBL" id="MDC8756390.1"/>
    </source>
</evidence>
<keyword evidence="2" id="KW-1185">Reference proteome</keyword>
<accession>A0ABT5JVE5</accession>
<gene>
    <name evidence="1" type="ORF">OIK44_02175</name>
</gene>
<protein>
    <recommendedName>
        <fullName evidence="3">Tn3 transposase DDE domain-containing protein</fullName>
    </recommendedName>
</protein>
<proteinExistence type="predicted"/>
<dbReference type="Proteomes" id="UP001221208">
    <property type="component" value="Unassembled WGS sequence"/>
</dbReference>
<reference evidence="1 2" key="1">
    <citation type="submission" date="2022-10" db="EMBL/GenBank/DDBJ databases">
        <title>Janthinobacterium sp. hw3 Genome sequencing.</title>
        <authorList>
            <person name="Park S."/>
        </authorList>
    </citation>
    <scope>NUCLEOTIDE SEQUENCE [LARGE SCALE GENOMIC DNA]</scope>
    <source>
        <strain evidence="2">hw3</strain>
    </source>
</reference>
<evidence type="ECO:0008006" key="3">
    <source>
        <dbReference type="Google" id="ProtNLM"/>
    </source>
</evidence>
<dbReference type="EMBL" id="JAQQXR010000001">
    <property type="protein sequence ID" value="MDC8756390.1"/>
    <property type="molecule type" value="Genomic_DNA"/>
</dbReference>
<comment type="caution">
    <text evidence="1">The sequence shown here is derived from an EMBL/GenBank/DDBJ whole genome shotgun (WGS) entry which is preliminary data.</text>
</comment>